<sequence length="154" mass="16849">MESNQKNCESTTKTLIIGIIIGVSVIFIAKAIAGFFAPHPDLLFTSSTQEISPDTYDITVYLKNKGDGIAQHVYFEIHTNGYITNVSEYGSADVTILGGNGNYAEVFIKNLNPEEKTSITLIVEGSDNVEITDITTDTNNYDVIPSTKIEFKDS</sequence>
<evidence type="ECO:0008006" key="4">
    <source>
        <dbReference type="Google" id="ProtNLM"/>
    </source>
</evidence>
<keyword evidence="1" id="KW-0472">Membrane</keyword>
<organism evidence="2 3">
    <name type="scientific">Methanolobus vulcani</name>
    <dbReference type="NCBI Taxonomy" id="38026"/>
    <lineage>
        <taxon>Archaea</taxon>
        <taxon>Methanobacteriati</taxon>
        <taxon>Methanobacteriota</taxon>
        <taxon>Stenosarchaea group</taxon>
        <taxon>Methanomicrobia</taxon>
        <taxon>Methanosarcinales</taxon>
        <taxon>Methanosarcinaceae</taxon>
        <taxon>Methanolobus</taxon>
    </lineage>
</organism>
<name>A0A7Z8KQE3_9EURY</name>
<keyword evidence="1" id="KW-1133">Transmembrane helix</keyword>
<proteinExistence type="predicted"/>
<feature type="transmembrane region" description="Helical" evidence="1">
    <location>
        <begin position="15"/>
        <end position="37"/>
    </location>
</feature>
<protein>
    <recommendedName>
        <fullName evidence="4">CARDB domain-containing protein</fullName>
    </recommendedName>
</protein>
<comment type="caution">
    <text evidence="2">The sequence shown here is derived from an EMBL/GenBank/DDBJ whole genome shotgun (WGS) entry which is preliminary data.</text>
</comment>
<gene>
    <name evidence="2" type="ORF">FKV42_02335</name>
</gene>
<dbReference type="AlphaFoldDB" id="A0A7Z8KQE3"/>
<dbReference type="RefSeq" id="WP_154808648.1">
    <property type="nucleotide sequence ID" value="NZ_VIAQ01000007.1"/>
</dbReference>
<keyword evidence="3" id="KW-1185">Reference proteome</keyword>
<accession>A0A7Z8KQE3</accession>
<evidence type="ECO:0000256" key="1">
    <source>
        <dbReference type="SAM" id="Phobius"/>
    </source>
</evidence>
<keyword evidence="1" id="KW-0812">Transmembrane</keyword>
<dbReference type="EMBL" id="VIAQ01000007">
    <property type="protein sequence ID" value="TQD27919.1"/>
    <property type="molecule type" value="Genomic_DNA"/>
</dbReference>
<evidence type="ECO:0000313" key="3">
    <source>
        <dbReference type="Proteomes" id="UP000319335"/>
    </source>
</evidence>
<dbReference type="Proteomes" id="UP000319335">
    <property type="component" value="Unassembled WGS sequence"/>
</dbReference>
<reference evidence="2 3" key="1">
    <citation type="submission" date="2019-06" db="EMBL/GenBank/DDBJ databases">
        <title>Draft genome sequence of Methanolobus vulcani B1d.</title>
        <authorList>
            <person name="Creighbaum A.J."/>
            <person name="Ticak T."/>
            <person name="Hariraju D."/>
            <person name="Arivett B.A."/>
            <person name="Ferguson D.J.Jr."/>
        </authorList>
    </citation>
    <scope>NUCLEOTIDE SEQUENCE [LARGE SCALE GENOMIC DNA]</scope>
    <source>
        <strain evidence="2 3">B1d</strain>
    </source>
</reference>
<evidence type="ECO:0000313" key="2">
    <source>
        <dbReference type="EMBL" id="TQD27919.1"/>
    </source>
</evidence>